<evidence type="ECO:0000313" key="2">
    <source>
        <dbReference type="EMBL" id="GFH17997.1"/>
    </source>
</evidence>
<keyword evidence="3" id="KW-1185">Reference proteome</keyword>
<dbReference type="InterPro" id="IPR006734">
    <property type="entry name" value="PLATZ"/>
</dbReference>
<feature type="compositionally biased region" description="Low complexity" evidence="1">
    <location>
        <begin position="181"/>
        <end position="196"/>
    </location>
</feature>
<feature type="region of interest" description="Disordered" evidence="1">
    <location>
        <begin position="146"/>
        <end position="197"/>
    </location>
</feature>
<feature type="compositionally biased region" description="Basic and acidic residues" evidence="1">
    <location>
        <begin position="328"/>
        <end position="339"/>
    </location>
</feature>
<dbReference type="Proteomes" id="UP000485058">
    <property type="component" value="Unassembled WGS sequence"/>
</dbReference>
<comment type="caution">
    <text evidence="2">The sequence shown here is derived from an EMBL/GenBank/DDBJ whole genome shotgun (WGS) entry which is preliminary data.</text>
</comment>
<feature type="region of interest" description="Disordered" evidence="1">
    <location>
        <begin position="1"/>
        <end position="110"/>
    </location>
</feature>
<feature type="compositionally biased region" description="Gly residues" evidence="1">
    <location>
        <begin position="73"/>
        <end position="92"/>
    </location>
</feature>
<evidence type="ECO:0000256" key="1">
    <source>
        <dbReference type="SAM" id="MobiDB-lite"/>
    </source>
</evidence>
<dbReference type="EMBL" id="BLLF01001234">
    <property type="protein sequence ID" value="GFH17997.1"/>
    <property type="molecule type" value="Genomic_DNA"/>
</dbReference>
<protein>
    <submittedName>
        <fullName evidence="2">PLATZ transcription factor</fullName>
    </submittedName>
</protein>
<proteinExistence type="predicted"/>
<dbReference type="Pfam" id="PF04640">
    <property type="entry name" value="PLATZ"/>
    <property type="match status" value="1"/>
</dbReference>
<sequence>MPGAAPQVNGMPGARPASPGPEAGRRRSSGPVEGEEADTPSAAATRKRAALGQGCGFGSVLDRPGQQLEPAGPEGGAQGGGPGGAGEEGAGEGCWEVRDGSGDNTELLSRAASKNQVGQVLAAVQGWPSAELAAAAAGATTLLSEEQQARLQGQRQAASASGSPPAVPAPALPPAFLRMMQPGSPLSQQQGGQPAQRAELLGTPANTEVAMLAAVVADSPPGDRSPVTCQPLLLQPLEGEEGGLRGPEEGPASSRVTPGYPPGPFGHVSAPGQELQGQVRRSTYHDVVKAADLVALGVDLQGVQSYSINNAKVSRAVGPRSQGLAKQTDWKDLRPGSGH</sequence>
<evidence type="ECO:0000313" key="3">
    <source>
        <dbReference type="Proteomes" id="UP000485058"/>
    </source>
</evidence>
<feature type="region of interest" description="Disordered" evidence="1">
    <location>
        <begin position="317"/>
        <end position="339"/>
    </location>
</feature>
<dbReference type="AlphaFoldDB" id="A0A699Z5T9"/>
<name>A0A699Z5T9_HAELA</name>
<feature type="compositionally biased region" description="Low complexity" evidence="1">
    <location>
        <begin position="146"/>
        <end position="164"/>
    </location>
</feature>
<accession>A0A699Z5T9</accession>
<gene>
    <name evidence="2" type="ORF">HaLaN_14729</name>
</gene>
<reference evidence="2 3" key="1">
    <citation type="submission" date="2020-02" db="EMBL/GenBank/DDBJ databases">
        <title>Draft genome sequence of Haematococcus lacustris strain NIES-144.</title>
        <authorList>
            <person name="Morimoto D."/>
            <person name="Nakagawa S."/>
            <person name="Yoshida T."/>
            <person name="Sawayama S."/>
        </authorList>
    </citation>
    <scope>NUCLEOTIDE SEQUENCE [LARGE SCALE GENOMIC DNA]</scope>
    <source>
        <strain evidence="2 3">NIES-144</strain>
    </source>
</reference>
<organism evidence="2 3">
    <name type="scientific">Haematococcus lacustris</name>
    <name type="common">Green alga</name>
    <name type="synonym">Haematococcus pluvialis</name>
    <dbReference type="NCBI Taxonomy" id="44745"/>
    <lineage>
        <taxon>Eukaryota</taxon>
        <taxon>Viridiplantae</taxon>
        <taxon>Chlorophyta</taxon>
        <taxon>core chlorophytes</taxon>
        <taxon>Chlorophyceae</taxon>
        <taxon>CS clade</taxon>
        <taxon>Chlamydomonadales</taxon>
        <taxon>Haematococcaceae</taxon>
        <taxon>Haematococcus</taxon>
    </lineage>
</organism>
<feature type="region of interest" description="Disordered" evidence="1">
    <location>
        <begin position="238"/>
        <end position="280"/>
    </location>
</feature>